<dbReference type="SUPFAM" id="SSF82771">
    <property type="entry name" value="GIY-YIG endonuclease"/>
    <property type="match status" value="1"/>
</dbReference>
<evidence type="ECO:0000313" key="2">
    <source>
        <dbReference type="EMBL" id="QHT05074.1"/>
    </source>
</evidence>
<name>A0A6C0CN22_9ZZZZ</name>
<accession>A0A6C0CN22</accession>
<dbReference type="AlphaFoldDB" id="A0A6C0CN22"/>
<feature type="domain" description="GIY-YIG" evidence="1">
    <location>
        <begin position="1"/>
        <end position="79"/>
    </location>
</feature>
<dbReference type="Pfam" id="PF01541">
    <property type="entry name" value="GIY-YIG"/>
    <property type="match status" value="1"/>
</dbReference>
<organism evidence="2">
    <name type="scientific">viral metagenome</name>
    <dbReference type="NCBI Taxonomy" id="1070528"/>
    <lineage>
        <taxon>unclassified sequences</taxon>
        <taxon>metagenomes</taxon>
        <taxon>organismal metagenomes</taxon>
    </lineage>
</organism>
<dbReference type="PROSITE" id="PS50164">
    <property type="entry name" value="GIY_YIG"/>
    <property type="match status" value="1"/>
</dbReference>
<dbReference type="Gene3D" id="3.40.1440.10">
    <property type="entry name" value="GIY-YIG endonuclease"/>
    <property type="match status" value="1"/>
</dbReference>
<evidence type="ECO:0000259" key="1">
    <source>
        <dbReference type="PROSITE" id="PS50164"/>
    </source>
</evidence>
<proteinExistence type="predicted"/>
<reference evidence="2" key="1">
    <citation type="journal article" date="2020" name="Nature">
        <title>Giant virus diversity and host interactions through global metagenomics.</title>
        <authorList>
            <person name="Schulz F."/>
            <person name="Roux S."/>
            <person name="Paez-Espino D."/>
            <person name="Jungbluth S."/>
            <person name="Walsh D.A."/>
            <person name="Denef V.J."/>
            <person name="McMahon K.D."/>
            <person name="Konstantinidis K.T."/>
            <person name="Eloe-Fadrosh E.A."/>
            <person name="Kyrpides N.C."/>
            <person name="Woyke T."/>
        </authorList>
    </citation>
    <scope>NUCLEOTIDE SEQUENCE</scope>
    <source>
        <strain evidence="2">GVMAG-M-3300021354-14</strain>
    </source>
</reference>
<protein>
    <recommendedName>
        <fullName evidence="1">GIY-YIG domain-containing protein</fullName>
    </recommendedName>
</protein>
<dbReference type="EMBL" id="MN739449">
    <property type="protein sequence ID" value="QHT05074.1"/>
    <property type="molecule type" value="Genomic_DNA"/>
</dbReference>
<sequence>MWYVYLLSNGDRQTYVGMTNDISKRFHTHRCKLAAAARTTKRWNDCVLEAYISGIPDKRTALSLEWHCKRSRRNSTGNQKIIKFVQGCLHSKFKGLSLTVHLRDLSLRPTLRNLLEMNI</sequence>
<dbReference type="InterPro" id="IPR000305">
    <property type="entry name" value="GIY-YIG_endonuc"/>
</dbReference>
<dbReference type="InterPro" id="IPR035901">
    <property type="entry name" value="GIY-YIG_endonuc_sf"/>
</dbReference>